<keyword evidence="2" id="KW-1185">Reference proteome</keyword>
<accession>A0A7I7T968</accession>
<proteinExistence type="predicted"/>
<reference evidence="1 2" key="1">
    <citation type="journal article" date="2019" name="Emerg. Microbes Infect.">
        <title>Comprehensive subspecies identification of 175 nontuberculous mycobacteria species based on 7547 genomic profiles.</title>
        <authorList>
            <person name="Matsumoto Y."/>
            <person name="Kinjo T."/>
            <person name="Motooka D."/>
            <person name="Nabeya D."/>
            <person name="Jung N."/>
            <person name="Uechi K."/>
            <person name="Horii T."/>
            <person name="Iida T."/>
            <person name="Fujita J."/>
            <person name="Nakamura S."/>
        </authorList>
    </citation>
    <scope>NUCLEOTIDE SEQUENCE [LARGE SCALE GENOMIC DNA]</scope>
    <source>
        <strain evidence="1 2">JCM 30396</strain>
    </source>
</reference>
<dbReference type="EMBL" id="AP022596">
    <property type="protein sequence ID" value="BBY65804.1"/>
    <property type="molecule type" value="Genomic_DNA"/>
</dbReference>
<organism evidence="1 2">
    <name type="scientific">Mycolicibacterium helvum</name>
    <dbReference type="NCBI Taxonomy" id="1534349"/>
    <lineage>
        <taxon>Bacteria</taxon>
        <taxon>Bacillati</taxon>
        <taxon>Actinomycetota</taxon>
        <taxon>Actinomycetes</taxon>
        <taxon>Mycobacteriales</taxon>
        <taxon>Mycobacteriaceae</taxon>
        <taxon>Mycolicibacterium</taxon>
    </lineage>
</organism>
<name>A0A7I7T968_9MYCO</name>
<sequence length="147" mass="14859">MALVAVFGGGSAVAPPAGADPAPALTQALSAARGGGACGSLSYNPTVEHAADIVNRSTVTYLEHTADNIPADQAHPTDIVKDLGITTDKVVSLQGAGHDVGDAIKGLLLQGREVVLDCSYTDFGVSQLYDPGSDYTLVVAVLVGKPT</sequence>
<dbReference type="KEGG" id="mhev:MHEL_40470"/>
<protein>
    <submittedName>
        <fullName evidence="1">Uncharacterized protein</fullName>
    </submittedName>
</protein>
<evidence type="ECO:0000313" key="2">
    <source>
        <dbReference type="Proteomes" id="UP000467148"/>
    </source>
</evidence>
<gene>
    <name evidence="1" type="ORF">MHEL_40470</name>
</gene>
<evidence type="ECO:0000313" key="1">
    <source>
        <dbReference type="EMBL" id="BBY65804.1"/>
    </source>
</evidence>
<dbReference type="Proteomes" id="UP000467148">
    <property type="component" value="Chromosome"/>
</dbReference>
<dbReference type="AlphaFoldDB" id="A0A7I7T968"/>